<dbReference type="EMBL" id="MAQB02000001">
    <property type="protein sequence ID" value="OFJ50051.1"/>
    <property type="molecule type" value="Genomic_DNA"/>
</dbReference>
<name>A0A1E8PV21_9BURK</name>
<proteinExistence type="predicted"/>
<evidence type="ECO:0000313" key="2">
    <source>
        <dbReference type="Proteomes" id="UP000092634"/>
    </source>
</evidence>
<organism evidence="1 2">
    <name type="scientific">Janthinobacterium lividum</name>
    <dbReference type="NCBI Taxonomy" id="29581"/>
    <lineage>
        <taxon>Bacteria</taxon>
        <taxon>Pseudomonadati</taxon>
        <taxon>Pseudomonadota</taxon>
        <taxon>Betaproteobacteria</taxon>
        <taxon>Burkholderiales</taxon>
        <taxon>Oxalobacteraceae</taxon>
        <taxon>Janthinobacterium</taxon>
    </lineage>
</organism>
<dbReference type="InterPro" id="IPR026487">
    <property type="entry name" value="CHP04141"/>
</dbReference>
<accession>A0A1E8PV21</accession>
<dbReference type="AlphaFoldDB" id="A0A1E8PV21"/>
<evidence type="ECO:0000313" key="1">
    <source>
        <dbReference type="EMBL" id="OFJ50051.1"/>
    </source>
</evidence>
<sequence length="532" mass="62800">MHNTYNIYKIRHERLNDLKQKLEMVGLFEQKTLQSKEYEMKFYFSEKVEGNPIWWWQTYRDFFKDGLDEPKNYFYFGVLLCSDTKNEERIYAISLGKAHFYLSKFISSDFGINLAVRMADENTILLKKSRYFAGSKRQDVSSYEKFQKDSYEPGESVDHLKLKASDKEIWGKKNIIFADSIQMDMDIHPSNLSSVFEQIDAHSVKDEIIQLPKLEQVENELGYDLDGLLLACLRDEQGKVNVEEFSVHGVAICFSFHDYEYRLSAKNPGQDKYHKKNIGNTLEISAIREFLEENRDIVDVNSIRVQFQNDELGSFTKGLKEVLDLPIFHDNSYYFLRNGEWYKFNQIFMDYLKRSLESIELVKMVDLSEKDYLAWKADKERKILAKEDVDDKLVYRESYFNKKLCTDHGYELLDRQLTQIRSLSEGRQKYKVEIADLYKENEIISVKISEANHDLIYNIEQSKDSVELIMRKSVDFEHKLVSAGLWFVFEGDVEKITDINSVQFLLAIEAWRKLVKSFNLKPRIYISKHDLT</sequence>
<reference evidence="1 2" key="1">
    <citation type="submission" date="2016-10" db="EMBL/GenBank/DDBJ databases">
        <title>Updated version of Genome Assembly of Janthinobacterium lividum ERGS5:01.</title>
        <authorList>
            <person name="Kumar R."/>
            <person name="Acharya V."/>
            <person name="Singh D."/>
        </authorList>
    </citation>
    <scope>NUCLEOTIDE SEQUENCE [LARGE SCALE GENOMIC DNA]</scope>
    <source>
        <strain evidence="1 2">ERGS5:01</strain>
    </source>
</reference>
<protein>
    <submittedName>
        <fullName evidence="1">Sporadically distributed protein, TIGR04141 family</fullName>
    </submittedName>
</protein>
<dbReference type="Pfam" id="PF19614">
    <property type="entry name" value="DUF6119"/>
    <property type="match status" value="1"/>
</dbReference>
<dbReference type="Proteomes" id="UP000092634">
    <property type="component" value="Unassembled WGS sequence"/>
</dbReference>
<dbReference type="NCBIfam" id="TIGR04141">
    <property type="entry name" value="TIGR04141 family sporadically distributed protein"/>
    <property type="match status" value="1"/>
</dbReference>
<comment type="caution">
    <text evidence="1">The sequence shown here is derived from an EMBL/GenBank/DDBJ whole genome shotgun (WGS) entry which is preliminary data.</text>
</comment>
<gene>
    <name evidence="1" type="ORF">BA896_003675</name>
</gene>